<sequence>MAGARGGGRGRGRGRPPINRRQTEEHSHQDTEIHVNDDHLSHAETEHEEHESKDELNQLLKKYHMVNEGGMVAVGVVVVAEKFLTDHGFLLDQFPDFFPEFSICFLLSTEFPFTRNPDLIISSIFANLRYYVRYSSGELLSSHLGYIRRVVSLLGSCALS</sequence>
<organism evidence="1 2">
    <name type="scientific">Smallanthus sonchifolius</name>
    <dbReference type="NCBI Taxonomy" id="185202"/>
    <lineage>
        <taxon>Eukaryota</taxon>
        <taxon>Viridiplantae</taxon>
        <taxon>Streptophyta</taxon>
        <taxon>Embryophyta</taxon>
        <taxon>Tracheophyta</taxon>
        <taxon>Spermatophyta</taxon>
        <taxon>Magnoliopsida</taxon>
        <taxon>eudicotyledons</taxon>
        <taxon>Gunneridae</taxon>
        <taxon>Pentapetalae</taxon>
        <taxon>asterids</taxon>
        <taxon>campanulids</taxon>
        <taxon>Asterales</taxon>
        <taxon>Asteraceae</taxon>
        <taxon>Asteroideae</taxon>
        <taxon>Heliantheae alliance</taxon>
        <taxon>Millerieae</taxon>
        <taxon>Smallanthus</taxon>
    </lineage>
</organism>
<keyword evidence="2" id="KW-1185">Reference proteome</keyword>
<dbReference type="Proteomes" id="UP001056120">
    <property type="component" value="Linkage Group LG11"/>
</dbReference>
<protein>
    <submittedName>
        <fullName evidence="1">Uncharacterized protein</fullName>
    </submittedName>
</protein>
<evidence type="ECO:0000313" key="1">
    <source>
        <dbReference type="EMBL" id="KAI3797341.1"/>
    </source>
</evidence>
<proteinExistence type="predicted"/>
<accession>A0ACB9HPX1</accession>
<dbReference type="EMBL" id="CM042028">
    <property type="protein sequence ID" value="KAI3797341.1"/>
    <property type="molecule type" value="Genomic_DNA"/>
</dbReference>
<gene>
    <name evidence="1" type="ORF">L1987_32597</name>
</gene>
<reference evidence="2" key="1">
    <citation type="journal article" date="2022" name="Mol. Ecol. Resour.">
        <title>The genomes of chicory, endive, great burdock and yacon provide insights into Asteraceae palaeo-polyploidization history and plant inulin production.</title>
        <authorList>
            <person name="Fan W."/>
            <person name="Wang S."/>
            <person name="Wang H."/>
            <person name="Wang A."/>
            <person name="Jiang F."/>
            <person name="Liu H."/>
            <person name="Zhao H."/>
            <person name="Xu D."/>
            <person name="Zhang Y."/>
        </authorList>
    </citation>
    <scope>NUCLEOTIDE SEQUENCE [LARGE SCALE GENOMIC DNA]</scope>
    <source>
        <strain evidence="2">cv. Yunnan</strain>
    </source>
</reference>
<reference evidence="1 2" key="2">
    <citation type="journal article" date="2022" name="Mol. Ecol. Resour.">
        <title>The genomes of chicory, endive, great burdock and yacon provide insights into Asteraceae paleo-polyploidization history and plant inulin production.</title>
        <authorList>
            <person name="Fan W."/>
            <person name="Wang S."/>
            <person name="Wang H."/>
            <person name="Wang A."/>
            <person name="Jiang F."/>
            <person name="Liu H."/>
            <person name="Zhao H."/>
            <person name="Xu D."/>
            <person name="Zhang Y."/>
        </authorList>
    </citation>
    <scope>NUCLEOTIDE SEQUENCE [LARGE SCALE GENOMIC DNA]</scope>
    <source>
        <strain evidence="2">cv. Yunnan</strain>
        <tissue evidence="1">Leaves</tissue>
    </source>
</reference>
<comment type="caution">
    <text evidence="1">The sequence shown here is derived from an EMBL/GenBank/DDBJ whole genome shotgun (WGS) entry which is preliminary data.</text>
</comment>
<evidence type="ECO:0000313" key="2">
    <source>
        <dbReference type="Proteomes" id="UP001056120"/>
    </source>
</evidence>
<name>A0ACB9HPX1_9ASTR</name>